<dbReference type="AlphaFoldDB" id="A0A9W7A1A8"/>
<evidence type="ECO:0000256" key="4">
    <source>
        <dbReference type="SAM" id="Coils"/>
    </source>
</evidence>
<dbReference type="Pfam" id="PF12796">
    <property type="entry name" value="Ank_2"/>
    <property type="match status" value="2"/>
</dbReference>
<dbReference type="InterPro" id="IPR043519">
    <property type="entry name" value="NT_sf"/>
</dbReference>
<feature type="coiled-coil region" evidence="4">
    <location>
        <begin position="101"/>
        <end position="142"/>
    </location>
</feature>
<name>A0A9W7A1A8_9STRA</name>
<dbReference type="Proteomes" id="UP001165085">
    <property type="component" value="Unassembled WGS sequence"/>
</dbReference>
<keyword evidence="2 3" id="KW-0040">ANK repeat</keyword>
<dbReference type="Pfam" id="PF00023">
    <property type="entry name" value="Ank"/>
    <property type="match status" value="1"/>
</dbReference>
<feature type="compositionally biased region" description="Polar residues" evidence="5">
    <location>
        <begin position="17"/>
        <end position="33"/>
    </location>
</feature>
<dbReference type="PANTHER" id="PTHR24198">
    <property type="entry name" value="ANKYRIN REPEAT AND PROTEIN KINASE DOMAIN-CONTAINING PROTEIN"/>
    <property type="match status" value="1"/>
</dbReference>
<dbReference type="SUPFAM" id="SSF48403">
    <property type="entry name" value="Ankyrin repeat"/>
    <property type="match status" value="1"/>
</dbReference>
<evidence type="ECO:0000313" key="6">
    <source>
        <dbReference type="EMBL" id="GMH63846.1"/>
    </source>
</evidence>
<dbReference type="PROSITE" id="PS50088">
    <property type="entry name" value="ANK_REPEAT"/>
    <property type="match status" value="5"/>
</dbReference>
<evidence type="ECO:0000313" key="7">
    <source>
        <dbReference type="Proteomes" id="UP001165085"/>
    </source>
</evidence>
<dbReference type="PROSITE" id="PS50297">
    <property type="entry name" value="ANK_REP_REGION"/>
    <property type="match status" value="1"/>
</dbReference>
<keyword evidence="1" id="KW-0677">Repeat</keyword>
<keyword evidence="7" id="KW-1185">Reference proteome</keyword>
<evidence type="ECO:0000256" key="1">
    <source>
        <dbReference type="ARBA" id="ARBA00022737"/>
    </source>
</evidence>
<dbReference type="PRINTS" id="PR01415">
    <property type="entry name" value="ANKYRIN"/>
</dbReference>
<dbReference type="EMBL" id="BRXY01000088">
    <property type="protein sequence ID" value="GMH63846.1"/>
    <property type="molecule type" value="Genomic_DNA"/>
</dbReference>
<evidence type="ECO:0000256" key="3">
    <source>
        <dbReference type="PROSITE-ProRule" id="PRU00023"/>
    </source>
</evidence>
<dbReference type="InterPro" id="IPR002110">
    <property type="entry name" value="Ankyrin_rpt"/>
</dbReference>
<dbReference type="SUPFAM" id="SSF81301">
    <property type="entry name" value="Nucleotidyltransferase"/>
    <property type="match status" value="1"/>
</dbReference>
<evidence type="ECO:0000256" key="2">
    <source>
        <dbReference type="ARBA" id="ARBA00023043"/>
    </source>
</evidence>
<keyword evidence="4" id="KW-0175">Coiled coil</keyword>
<feature type="repeat" description="ANK" evidence="3">
    <location>
        <begin position="896"/>
        <end position="928"/>
    </location>
</feature>
<dbReference type="OrthoDB" id="206349at2759"/>
<dbReference type="SMART" id="SM00248">
    <property type="entry name" value="ANK"/>
    <property type="match status" value="8"/>
</dbReference>
<dbReference type="InterPro" id="IPR036770">
    <property type="entry name" value="Ankyrin_rpt-contain_sf"/>
</dbReference>
<feature type="repeat" description="ANK" evidence="3">
    <location>
        <begin position="929"/>
        <end position="961"/>
    </location>
</feature>
<gene>
    <name evidence="6" type="ORF">TrST_g14090</name>
</gene>
<feature type="repeat" description="ANK" evidence="3">
    <location>
        <begin position="615"/>
        <end position="647"/>
    </location>
</feature>
<feature type="repeat" description="ANK" evidence="3">
    <location>
        <begin position="424"/>
        <end position="456"/>
    </location>
</feature>
<proteinExistence type="predicted"/>
<reference evidence="7" key="1">
    <citation type="journal article" date="2023" name="Commun. Biol.">
        <title>Genome analysis of Parmales, the sister group of diatoms, reveals the evolutionary specialization of diatoms from phago-mixotrophs to photoautotrophs.</title>
        <authorList>
            <person name="Ban H."/>
            <person name="Sato S."/>
            <person name="Yoshikawa S."/>
            <person name="Yamada K."/>
            <person name="Nakamura Y."/>
            <person name="Ichinomiya M."/>
            <person name="Sato N."/>
            <person name="Blanc-Mathieu R."/>
            <person name="Endo H."/>
            <person name="Kuwata A."/>
            <person name="Ogata H."/>
        </authorList>
    </citation>
    <scope>NUCLEOTIDE SEQUENCE [LARGE SCALE GENOMIC DNA]</scope>
    <source>
        <strain evidence="7">NIES 3701</strain>
    </source>
</reference>
<dbReference type="Pfam" id="PF25296">
    <property type="entry name" value="Decapeptide"/>
    <property type="match status" value="1"/>
</dbReference>
<accession>A0A9W7A1A8</accession>
<sequence length="1108" mass="122749">MSSVRQKAAIFERHGQANGSVSPHAQYNGSTTEGGHEQAETTAPNTGDGYMSKAEMRKRGISRHSITSGDDADVYPPKAPLNKNVSWSSRPHPNAVQGSGIAALEEKLSRLIKMVDYQENEMKSLKKKNKILNDRINELEGNPSGDAEETRKKAITRAASLHDEAQKISYDEAYKAVSNGLNKEYIAKCTSISNLVNRKVININLKKAIADLLPSDFKMRKGFSTMLVSQRFVSSIDELFEDAVRVLPTFEKKMKEIAEKCGNSCELSIGPLKSKKRAAMKALFKYSDKEDGGIAWYRLTDIIRATIMFDDMEQMYRGLEEVVKILTTSNIREFNDRYVQPMAGNYRDLQLLIAVDEHVCELQLNTKKMMTAKNTTGHRDFEVVRELIAAVAEGDQSRVLSALEFGRIHLADKEKGLESLLRSPNLTVMHDAARLGHADILASFLKNGASLNAQHPKTGKTPLHYAVGNGHERCVWAILSPPKWASEEDLNLVPESSSSSRRGSRRASQLNIKSARLDIRDNEERTALVEGYIMMWTKPSESARRAVTTLACFAGQQTNGADIVNEAKKEADIEIRKMWKQSSQLVTNAADGNVDRVRAELLEFSGPNSISGREPKSPAISVAAECGHLDIVKLLLEFKADLLLKDEGREYSVVDHAVLGKKPEIVRQVTCYLVDIIEERMFKPSLCATDSSSKQEAELKKLWREHIKTDVNDWCKGGDLRNCEEFEITYMGKGKGKGKRNRDELLKRVGFTPKDFAAGGLSIKDAKFDCADCKSVGVDVNECLKGGYTATEIKAGKYSPKEFALAGDPVTKLKEAGFSVEDCIKDGIKLAMCQAAGWSKKELLDGGFSSEDFKRGEEADKALKKLDAEMCAGGEKYDDEKLKTALSWRGEHQTNGECTRLHIAAYEGKVEEAKWLIQKGALVEALNTANRTPIHWAARQGQLEIVNMLIDVGCKIDIKSECDYTPFITAAWQGHPGVTELLIQKGANMTAVSTPDGYTALHWALFESKDNLNSPHMECAKLCIAEENSGSPLEVQCTENGQTPLHMCCGQMGFKVCVEFLLSHPEFKKRAAKLLATKNKGGRIPYEEAKKFGQTECCVLIKAAEDAL</sequence>
<feature type="repeat" description="ANK" evidence="3">
    <location>
        <begin position="962"/>
        <end position="994"/>
    </location>
</feature>
<dbReference type="PANTHER" id="PTHR24198:SF194">
    <property type="entry name" value="INVERSIN-A"/>
    <property type="match status" value="1"/>
</dbReference>
<feature type="region of interest" description="Disordered" evidence="5">
    <location>
        <begin position="1"/>
        <end position="77"/>
    </location>
</feature>
<organism evidence="6 7">
    <name type="scientific">Triparma strigata</name>
    <dbReference type="NCBI Taxonomy" id="1606541"/>
    <lineage>
        <taxon>Eukaryota</taxon>
        <taxon>Sar</taxon>
        <taxon>Stramenopiles</taxon>
        <taxon>Ochrophyta</taxon>
        <taxon>Bolidophyceae</taxon>
        <taxon>Parmales</taxon>
        <taxon>Triparmaceae</taxon>
        <taxon>Triparma</taxon>
    </lineage>
</organism>
<dbReference type="Pfam" id="PF13637">
    <property type="entry name" value="Ank_4"/>
    <property type="match status" value="1"/>
</dbReference>
<evidence type="ECO:0000256" key="5">
    <source>
        <dbReference type="SAM" id="MobiDB-lite"/>
    </source>
</evidence>
<dbReference type="Gene3D" id="1.25.40.20">
    <property type="entry name" value="Ankyrin repeat-containing domain"/>
    <property type="match status" value="3"/>
</dbReference>
<comment type="caution">
    <text evidence="6">The sequence shown here is derived from an EMBL/GenBank/DDBJ whole genome shotgun (WGS) entry which is preliminary data.</text>
</comment>
<protein>
    <submittedName>
        <fullName evidence="6">Uncharacterized protein</fullName>
    </submittedName>
</protein>
<dbReference type="InterPro" id="IPR057481">
    <property type="entry name" value="Decapeptide"/>
</dbReference>